<evidence type="ECO:0000313" key="1">
    <source>
        <dbReference type="EMBL" id="RAI76080.1"/>
    </source>
</evidence>
<evidence type="ECO:0000313" key="2">
    <source>
        <dbReference type="Proteomes" id="UP000249016"/>
    </source>
</evidence>
<dbReference type="Proteomes" id="UP000249016">
    <property type="component" value="Unassembled WGS sequence"/>
</dbReference>
<proteinExistence type="predicted"/>
<dbReference type="AlphaFoldDB" id="A0A327NL23"/>
<name>A0A327NL23_9BACT</name>
<dbReference type="EMBL" id="QLII01000001">
    <property type="protein sequence ID" value="RAI76080.1"/>
    <property type="molecule type" value="Genomic_DNA"/>
</dbReference>
<organism evidence="1 2">
    <name type="scientific">Spirosoma telluris</name>
    <dbReference type="NCBI Taxonomy" id="2183553"/>
    <lineage>
        <taxon>Bacteria</taxon>
        <taxon>Pseudomonadati</taxon>
        <taxon>Bacteroidota</taxon>
        <taxon>Cytophagia</taxon>
        <taxon>Cytophagales</taxon>
        <taxon>Cytophagaceae</taxon>
        <taxon>Spirosoma</taxon>
    </lineage>
</organism>
<accession>A0A327NL23</accession>
<comment type="caution">
    <text evidence="1">The sequence shown here is derived from an EMBL/GenBank/DDBJ whole genome shotgun (WGS) entry which is preliminary data.</text>
</comment>
<dbReference type="RefSeq" id="WP_111345237.1">
    <property type="nucleotide sequence ID" value="NZ_QLII01000001.1"/>
</dbReference>
<keyword evidence="2" id="KW-1185">Reference proteome</keyword>
<gene>
    <name evidence="1" type="ORF">HMF3257_21265</name>
</gene>
<dbReference type="OrthoDB" id="941199at2"/>
<protein>
    <submittedName>
        <fullName evidence="1">Uncharacterized protein</fullName>
    </submittedName>
</protein>
<reference evidence="1 2" key="1">
    <citation type="submission" date="2018-06" db="EMBL/GenBank/DDBJ databases">
        <title>Spirosoma sp. HMF3257 Genome sequencing and assembly.</title>
        <authorList>
            <person name="Kang H."/>
            <person name="Cha I."/>
            <person name="Kim H."/>
            <person name="Kang J."/>
            <person name="Joh K."/>
        </authorList>
    </citation>
    <scope>NUCLEOTIDE SEQUENCE [LARGE SCALE GENOMIC DNA]</scope>
    <source>
        <strain evidence="1 2">HMF3257</strain>
    </source>
</reference>
<sequence>MNNSTKILLGLLVIVVGWHIVMAMSAKVSVSGPFLVKPAEAGYVWSDAENAESRFFWQNIGVKWVTGVAHPEFKAETTQAVGSWQAMPGYAFVDKRKSLETVWKSGLLHPAFMAWSDDMEGKWIPVTGYRFIYDGDTFVESVWDPNKRYDDLKVISLAQKDQYKPFPGYTFIEPGQSLKVIWTPGTINTDNTRLIAGAKEGSWVVNSQPRQRSGSDGSSWVARRIGERLIDRAIWRAF</sequence>